<organism evidence="2 3">
    <name type="scientific">Araneus ventricosus</name>
    <name type="common">Orbweaver spider</name>
    <name type="synonym">Epeira ventricosa</name>
    <dbReference type="NCBI Taxonomy" id="182803"/>
    <lineage>
        <taxon>Eukaryota</taxon>
        <taxon>Metazoa</taxon>
        <taxon>Ecdysozoa</taxon>
        <taxon>Arthropoda</taxon>
        <taxon>Chelicerata</taxon>
        <taxon>Arachnida</taxon>
        <taxon>Araneae</taxon>
        <taxon>Araneomorphae</taxon>
        <taxon>Entelegynae</taxon>
        <taxon>Araneoidea</taxon>
        <taxon>Araneidae</taxon>
        <taxon>Araneus</taxon>
    </lineage>
</organism>
<reference evidence="2 3" key="1">
    <citation type="journal article" date="2019" name="Sci. Rep.">
        <title>Orb-weaving spider Araneus ventricosus genome elucidates the spidroin gene catalogue.</title>
        <authorList>
            <person name="Kono N."/>
            <person name="Nakamura H."/>
            <person name="Ohtoshi R."/>
            <person name="Moran D.A.P."/>
            <person name="Shinohara A."/>
            <person name="Yoshida Y."/>
            <person name="Fujiwara M."/>
            <person name="Mori M."/>
            <person name="Tomita M."/>
            <person name="Arakawa K."/>
        </authorList>
    </citation>
    <scope>NUCLEOTIDE SEQUENCE [LARGE SCALE GENOMIC DNA]</scope>
</reference>
<gene>
    <name evidence="2" type="ORF">AVEN_24171_1</name>
</gene>
<evidence type="ECO:0000256" key="1">
    <source>
        <dbReference type="SAM" id="MobiDB-lite"/>
    </source>
</evidence>
<feature type="compositionally biased region" description="Basic and acidic residues" evidence="1">
    <location>
        <begin position="119"/>
        <end position="134"/>
    </location>
</feature>
<keyword evidence="3" id="KW-1185">Reference proteome</keyword>
<proteinExistence type="predicted"/>
<name>A0A4Y2HSD2_ARAVE</name>
<feature type="region of interest" description="Disordered" evidence="1">
    <location>
        <begin position="89"/>
        <end position="134"/>
    </location>
</feature>
<dbReference type="EMBL" id="BGPR01002133">
    <property type="protein sequence ID" value="GBM68311.1"/>
    <property type="molecule type" value="Genomic_DNA"/>
</dbReference>
<evidence type="ECO:0000313" key="3">
    <source>
        <dbReference type="Proteomes" id="UP000499080"/>
    </source>
</evidence>
<dbReference type="AlphaFoldDB" id="A0A4Y2HSD2"/>
<sequence length="134" mass="14256">MSPKATPPAISRLGPTRCVKVLFNAMPNHCPEGHQAYYDGGAFSEFGETEHKEAILFQVSGVVGNETEREPNVLRLVWCGSLVRGVPAQVPSSSFDRGSKGSFKPGQGDTLIKGSSIREAVDVDGREGKGGIDP</sequence>
<comment type="caution">
    <text evidence="2">The sequence shown here is derived from an EMBL/GenBank/DDBJ whole genome shotgun (WGS) entry which is preliminary data.</text>
</comment>
<evidence type="ECO:0000313" key="2">
    <source>
        <dbReference type="EMBL" id="GBM68311.1"/>
    </source>
</evidence>
<dbReference type="Proteomes" id="UP000499080">
    <property type="component" value="Unassembled WGS sequence"/>
</dbReference>
<protein>
    <submittedName>
        <fullName evidence="2">Uncharacterized protein</fullName>
    </submittedName>
</protein>
<accession>A0A4Y2HSD2</accession>